<comment type="caution">
    <text evidence="6">The sequence shown here is derived from an EMBL/GenBank/DDBJ whole genome shotgun (WGS) entry which is preliminary data.</text>
</comment>
<comment type="subcellular location">
    <subcellularLocation>
        <location evidence="4">Cytoplasm</location>
    </subcellularLocation>
</comment>
<dbReference type="RefSeq" id="WP_126802766.1">
    <property type="nucleotide sequence ID" value="NZ_PIPL01000001.1"/>
</dbReference>
<dbReference type="PANTHER" id="PTHR20919">
    <property type="entry name" value="HOMOSERINE O-SUCCINYLTRANSFERASE"/>
    <property type="match status" value="1"/>
</dbReference>
<dbReference type="Proteomes" id="UP000288293">
    <property type="component" value="Unassembled WGS sequence"/>
</dbReference>
<proteinExistence type="inferred from homology"/>
<evidence type="ECO:0000313" key="6">
    <source>
        <dbReference type="EMBL" id="RUO25948.1"/>
    </source>
</evidence>
<comment type="catalytic activity">
    <reaction evidence="4">
        <text>L-homoserine + succinyl-CoA = O-succinyl-L-homoserine + CoA</text>
        <dbReference type="Rhea" id="RHEA:22008"/>
        <dbReference type="ChEBI" id="CHEBI:57287"/>
        <dbReference type="ChEBI" id="CHEBI:57292"/>
        <dbReference type="ChEBI" id="CHEBI:57476"/>
        <dbReference type="ChEBI" id="CHEBI:57661"/>
        <dbReference type="EC" id="2.3.1.46"/>
    </reaction>
</comment>
<name>A0A432W794_9GAMM</name>
<accession>A0A432W794</accession>
<dbReference type="GO" id="GO:0005737">
    <property type="term" value="C:cytoplasm"/>
    <property type="evidence" value="ECO:0007669"/>
    <property type="project" value="UniProtKB-SubCell"/>
</dbReference>
<dbReference type="PIRSF" id="PIRSF000450">
    <property type="entry name" value="H_ser_succinyltr"/>
    <property type="match status" value="1"/>
</dbReference>
<dbReference type="Pfam" id="PF04204">
    <property type="entry name" value="HTS"/>
    <property type="match status" value="1"/>
</dbReference>
<dbReference type="UniPathway" id="UPA00051">
    <property type="reaction ID" value="UER00075"/>
</dbReference>
<comment type="pathway">
    <text evidence="4">Amino-acid biosynthesis; L-methionine biosynthesis via de novo pathway; O-succinyl-L-homoserine from L-homoserine: step 1/1.</text>
</comment>
<evidence type="ECO:0000256" key="1">
    <source>
        <dbReference type="ARBA" id="ARBA00022605"/>
    </source>
</evidence>
<protein>
    <recommendedName>
        <fullName evidence="4">Homoserine O-succinyltransferase</fullName>
        <shortName evidence="4">HST</shortName>
        <ecNumber evidence="4">2.3.1.46</ecNumber>
    </recommendedName>
    <alternativeName>
        <fullName evidence="4">Homoserine transsuccinylase</fullName>
        <shortName evidence="4">HTS</shortName>
    </alternativeName>
</protein>
<evidence type="ECO:0000256" key="5">
    <source>
        <dbReference type="PIRSR" id="PIRSR000450-1"/>
    </source>
</evidence>
<evidence type="ECO:0000256" key="4">
    <source>
        <dbReference type="HAMAP-Rule" id="MF_00295"/>
    </source>
</evidence>
<comment type="similarity">
    <text evidence="4">Belongs to the MetA family.</text>
</comment>
<keyword evidence="4" id="KW-0963">Cytoplasm</keyword>
<dbReference type="EMBL" id="PIPL01000001">
    <property type="protein sequence ID" value="RUO25948.1"/>
    <property type="molecule type" value="Genomic_DNA"/>
</dbReference>
<dbReference type="GO" id="GO:0008899">
    <property type="term" value="F:homoserine O-succinyltransferase activity"/>
    <property type="evidence" value="ECO:0007669"/>
    <property type="project" value="UniProtKB-EC"/>
</dbReference>
<dbReference type="InterPro" id="IPR033752">
    <property type="entry name" value="MetA_family"/>
</dbReference>
<dbReference type="SUPFAM" id="SSF52317">
    <property type="entry name" value="Class I glutamine amidotransferase-like"/>
    <property type="match status" value="1"/>
</dbReference>
<dbReference type="GO" id="GO:0009086">
    <property type="term" value="P:methionine biosynthetic process"/>
    <property type="evidence" value="ECO:0007669"/>
    <property type="project" value="UniProtKB-UniRule"/>
</dbReference>
<evidence type="ECO:0000256" key="3">
    <source>
        <dbReference type="ARBA" id="ARBA00023315"/>
    </source>
</evidence>
<dbReference type="AlphaFoldDB" id="A0A432W794"/>
<feature type="site" description="Important for substrate specificity" evidence="4">
    <location>
        <position position="190"/>
    </location>
</feature>
<keyword evidence="1 4" id="KW-0028">Amino-acid biosynthesis</keyword>
<keyword evidence="4" id="KW-0486">Methionine biosynthesis</keyword>
<gene>
    <name evidence="4" type="primary">metAS</name>
    <name evidence="6" type="ORF">CWE09_04270</name>
</gene>
<feature type="binding site" evidence="4">
    <location>
        <position position="162"/>
    </location>
    <ligand>
        <name>substrate</name>
    </ligand>
</feature>
<dbReference type="EC" id="2.3.1.46" evidence="4"/>
<dbReference type="PANTHER" id="PTHR20919:SF0">
    <property type="entry name" value="HOMOSERINE O-SUCCINYLTRANSFERASE"/>
    <property type="match status" value="1"/>
</dbReference>
<dbReference type="Gene3D" id="3.40.50.880">
    <property type="match status" value="1"/>
</dbReference>
<feature type="active site" evidence="4">
    <location>
        <position position="235"/>
    </location>
</feature>
<evidence type="ECO:0000256" key="2">
    <source>
        <dbReference type="ARBA" id="ARBA00022679"/>
    </source>
</evidence>
<feature type="binding site" evidence="4">
    <location>
        <position position="190"/>
    </location>
    <ligand>
        <name>substrate</name>
    </ligand>
</feature>
<feature type="site" description="Important for acyl-CoA specificity" evidence="4">
    <location>
        <position position="110"/>
    </location>
</feature>
<keyword evidence="3 4" id="KW-0012">Acyltransferase</keyword>
<dbReference type="HAMAP" id="MF_00295">
    <property type="entry name" value="MetA_acyltransf"/>
    <property type="match status" value="1"/>
</dbReference>
<dbReference type="InterPro" id="IPR029062">
    <property type="entry name" value="Class_I_gatase-like"/>
</dbReference>
<feature type="active site" description="Acyl-thioester intermediate" evidence="4 5">
    <location>
        <position position="141"/>
    </location>
</feature>
<keyword evidence="2 4" id="KW-0808">Transferase</keyword>
<dbReference type="GO" id="GO:0004414">
    <property type="term" value="F:homoserine O-acetyltransferase activity"/>
    <property type="evidence" value="ECO:0007669"/>
    <property type="project" value="UniProtKB-UniRule"/>
</dbReference>
<comment type="function">
    <text evidence="4">Transfers a succinyl group from succinyl-CoA to L-homoserine, forming succinyl-L-homoserine.</text>
</comment>
<keyword evidence="7" id="KW-1185">Reference proteome</keyword>
<evidence type="ECO:0000313" key="7">
    <source>
        <dbReference type="Proteomes" id="UP000288293"/>
    </source>
</evidence>
<sequence>MQRVEGISLSALPPSCTLLQDEGLPIQLARSSQASGPRVGILNLMPDKPTTERHWLRLLAKTGLPLHVDLLKLSNWQSKNTPLVYLEQFYRDWQQANNLDALIITGAPLGKFAFNDVGYWQELIQIFSRSSAQQIPSLYLCWAANAAFHHFYQLPRVLKKQKLSGVFQHQSVVPHQLTQGLNDSLYIPHSRYAEVCQQQLHQEAQLKVLINSGEAGACLVSDDKHKRVFLLGHPEYEAHTLAQEFTRDQKKGIAAAMPLHYFPDNNPERLPQASWQHSGVILLRNWLNAL</sequence>
<reference evidence="6 7" key="1">
    <citation type="journal article" date="2011" name="Front. Microbiol.">
        <title>Genomic signatures of strain selection and enhancement in Bacillus atrophaeus var. globigii, a historical biowarfare simulant.</title>
        <authorList>
            <person name="Gibbons H.S."/>
            <person name="Broomall S.M."/>
            <person name="McNew L.A."/>
            <person name="Daligault H."/>
            <person name="Chapman C."/>
            <person name="Bruce D."/>
            <person name="Karavis M."/>
            <person name="Krepps M."/>
            <person name="McGregor P.A."/>
            <person name="Hong C."/>
            <person name="Park K.H."/>
            <person name="Akmal A."/>
            <person name="Feldman A."/>
            <person name="Lin J.S."/>
            <person name="Chang W.E."/>
            <person name="Higgs B.W."/>
            <person name="Demirev P."/>
            <person name="Lindquist J."/>
            <person name="Liem A."/>
            <person name="Fochler E."/>
            <person name="Read T.D."/>
            <person name="Tapia R."/>
            <person name="Johnson S."/>
            <person name="Bishop-Lilly K.A."/>
            <person name="Detter C."/>
            <person name="Han C."/>
            <person name="Sozhamannan S."/>
            <person name="Rosenzweig C.N."/>
            <person name="Skowronski E.W."/>
        </authorList>
    </citation>
    <scope>NUCLEOTIDE SEQUENCE [LARGE SCALE GENOMIC DNA]</scope>
    <source>
        <strain evidence="6 7">MLST1</strain>
    </source>
</reference>
<feature type="active site" description="Proton acceptor" evidence="4">
    <location>
        <position position="233"/>
    </location>
</feature>
<feature type="binding site" evidence="4">
    <location>
        <position position="247"/>
    </location>
    <ligand>
        <name>substrate</name>
    </ligand>
</feature>
<organism evidence="6 7">
    <name type="scientific">Aliidiomarina minuta</name>
    <dbReference type="NCBI Taxonomy" id="880057"/>
    <lineage>
        <taxon>Bacteria</taxon>
        <taxon>Pseudomonadati</taxon>
        <taxon>Pseudomonadota</taxon>
        <taxon>Gammaproteobacteria</taxon>
        <taxon>Alteromonadales</taxon>
        <taxon>Idiomarinaceae</taxon>
        <taxon>Aliidiomarina</taxon>
    </lineage>
</organism>
<dbReference type="OrthoDB" id="9772423at2"/>
<comment type="caution">
    <text evidence="4">Lacks conserved residue(s) required for the propagation of feature annotation.</text>
</comment>